<proteinExistence type="evidence at transcript level"/>
<dbReference type="AlphaFoldDB" id="V5IDC2"/>
<dbReference type="EMBL" id="GANP01012192">
    <property type="protein sequence ID" value="JAB72276.1"/>
    <property type="molecule type" value="mRNA"/>
</dbReference>
<evidence type="ECO:0000313" key="1">
    <source>
        <dbReference type="EMBL" id="JAB72276.1"/>
    </source>
</evidence>
<organism evidence="1">
    <name type="scientific">Ixodes ricinus</name>
    <name type="common">Common tick</name>
    <name type="synonym">Acarus ricinus</name>
    <dbReference type="NCBI Taxonomy" id="34613"/>
    <lineage>
        <taxon>Eukaryota</taxon>
        <taxon>Metazoa</taxon>
        <taxon>Ecdysozoa</taxon>
        <taxon>Arthropoda</taxon>
        <taxon>Chelicerata</taxon>
        <taxon>Arachnida</taxon>
        <taxon>Acari</taxon>
        <taxon>Parasitiformes</taxon>
        <taxon>Ixodida</taxon>
        <taxon>Ixodoidea</taxon>
        <taxon>Ixodidae</taxon>
        <taxon>Ixodinae</taxon>
        <taxon>Ixodes</taxon>
    </lineage>
</organism>
<protein>
    <submittedName>
        <fullName evidence="1">Uncharacterized protein</fullName>
    </submittedName>
</protein>
<name>V5IDC2_IXORI</name>
<accession>V5IDC2</accession>
<reference evidence="1" key="1">
    <citation type="journal article" date="2015" name="Sci. Rep.">
        <title>Tissue- and time-dependent transcription in Ixodes ricinus salivary glands and midguts when blood feeding on the vertebrate host.</title>
        <authorList>
            <person name="Kotsyfakis M."/>
            <person name="Schwarz A."/>
            <person name="Erhart J."/>
            <person name="Ribeiro J.M."/>
        </authorList>
    </citation>
    <scope>NUCLEOTIDE SEQUENCE</scope>
    <source>
        <tissue evidence="1">Salivary gland and midgut</tissue>
    </source>
</reference>
<sequence length="189" mass="21069">MKKLSLCCSELSLADTTKLCEALAKNSTLQTVTGEEVNESLVADMYKVLRETGTDQRMKFRSIIKSPFALQEALEHCHELTEVDYCPTPRSVTGTLNSVFGCYFIDELDSEDEDCIHRYSPVPKTDGSPAPELPAFSCLTLCSQLVELQITLAEEMSTSCAELLARFLSSTKKLRHADLNFPTTVFGYY</sequence>